<organism evidence="1 2">
    <name type="scientific">Rhizophagus irregularis</name>
    <dbReference type="NCBI Taxonomy" id="588596"/>
    <lineage>
        <taxon>Eukaryota</taxon>
        <taxon>Fungi</taxon>
        <taxon>Fungi incertae sedis</taxon>
        <taxon>Mucoromycota</taxon>
        <taxon>Glomeromycotina</taxon>
        <taxon>Glomeromycetes</taxon>
        <taxon>Glomerales</taxon>
        <taxon>Glomeraceae</taxon>
        <taxon>Rhizophagus</taxon>
    </lineage>
</organism>
<name>A0A2I1GL66_9GLOM</name>
<dbReference type="AlphaFoldDB" id="A0A2I1GL66"/>
<gene>
    <name evidence="1" type="ORF">RhiirA4_403343</name>
</gene>
<dbReference type="InterPro" id="IPR013761">
    <property type="entry name" value="SAM/pointed_sf"/>
</dbReference>
<protein>
    <recommendedName>
        <fullName evidence="3">SAM domain-containing protein</fullName>
    </recommendedName>
</protein>
<dbReference type="Proteomes" id="UP000234323">
    <property type="component" value="Unassembled WGS sequence"/>
</dbReference>
<evidence type="ECO:0008006" key="3">
    <source>
        <dbReference type="Google" id="ProtNLM"/>
    </source>
</evidence>
<proteinExistence type="predicted"/>
<dbReference type="SUPFAM" id="SSF47769">
    <property type="entry name" value="SAM/Pointed domain"/>
    <property type="match status" value="1"/>
</dbReference>
<evidence type="ECO:0000313" key="2">
    <source>
        <dbReference type="Proteomes" id="UP000234323"/>
    </source>
</evidence>
<dbReference type="Gene3D" id="1.10.150.50">
    <property type="entry name" value="Transcription Factor, Ets-1"/>
    <property type="match status" value="1"/>
</dbReference>
<reference evidence="1 2" key="1">
    <citation type="submission" date="2015-10" db="EMBL/GenBank/DDBJ databases">
        <title>Genome analyses suggest a sexual origin of heterokaryosis in a supposedly ancient asexual fungus.</title>
        <authorList>
            <person name="Ropars J."/>
            <person name="Sedzielewska K."/>
            <person name="Noel J."/>
            <person name="Charron P."/>
            <person name="Farinelli L."/>
            <person name="Marton T."/>
            <person name="Kruger M."/>
            <person name="Pelin A."/>
            <person name="Brachmann A."/>
            <person name="Corradi N."/>
        </authorList>
    </citation>
    <scope>NUCLEOTIDE SEQUENCE [LARGE SCALE GENOMIC DNA]</scope>
    <source>
        <strain evidence="1 2">A4</strain>
    </source>
</reference>
<evidence type="ECO:0000313" key="1">
    <source>
        <dbReference type="EMBL" id="PKY47357.1"/>
    </source>
</evidence>
<sequence length="220" mass="24887">MPSAEFVENLNVDGLISLLKEQKFELPQETKEKNQTQKIDGEAFLLLTRQELKDELKLPLGEYLKIEKLIKKLKSQEEGNVSIDEALSGDFDSLDISEISTVTSSGYNASTATLSQMCKNGIIEKDDRLYYRRDFKPSGNPLFTVSQLCRVTNIDESSGNMMVTATKDKMKKKSEAFDNLKALEDWILNLHGIDKNERTDASKKISLIRPLGTLYDLKNN</sequence>
<comment type="caution">
    <text evidence="1">The sequence shown here is derived from an EMBL/GenBank/DDBJ whole genome shotgun (WGS) entry which is preliminary data.</text>
</comment>
<accession>A0A2I1GL66</accession>
<dbReference type="EMBL" id="LLXI01000538">
    <property type="protein sequence ID" value="PKY47357.1"/>
    <property type="molecule type" value="Genomic_DNA"/>
</dbReference>
<keyword evidence="2" id="KW-1185">Reference proteome</keyword>